<evidence type="ECO:0000259" key="1">
    <source>
        <dbReference type="Pfam" id="PF01425"/>
    </source>
</evidence>
<dbReference type="InterPro" id="IPR023631">
    <property type="entry name" value="Amidase_dom"/>
</dbReference>
<name>A0ABQ1J9L4_9PROT</name>
<organism evidence="2 3">
    <name type="scientific">Tistrella bauzanensis</name>
    <dbReference type="NCBI Taxonomy" id="657419"/>
    <lineage>
        <taxon>Bacteria</taxon>
        <taxon>Pseudomonadati</taxon>
        <taxon>Pseudomonadota</taxon>
        <taxon>Alphaproteobacteria</taxon>
        <taxon>Geminicoccales</taxon>
        <taxon>Geminicoccaceae</taxon>
        <taxon>Tistrella</taxon>
    </lineage>
</organism>
<feature type="domain" description="Amidase" evidence="1">
    <location>
        <begin position="26"/>
        <end position="458"/>
    </location>
</feature>
<dbReference type="PANTHER" id="PTHR11895">
    <property type="entry name" value="TRANSAMIDASE"/>
    <property type="match status" value="1"/>
</dbReference>
<dbReference type="PANTHER" id="PTHR11895:SF76">
    <property type="entry name" value="INDOLEACETAMIDE HYDROLASE"/>
    <property type="match status" value="1"/>
</dbReference>
<dbReference type="PROSITE" id="PS00571">
    <property type="entry name" value="AMIDASES"/>
    <property type="match status" value="1"/>
</dbReference>
<gene>
    <name evidence="2" type="ORF">GCM10011505_47020</name>
</gene>
<dbReference type="Gene3D" id="3.90.1300.10">
    <property type="entry name" value="Amidase signature (AS) domain"/>
    <property type="match status" value="1"/>
</dbReference>
<dbReference type="EMBL" id="BMDZ01000098">
    <property type="protein sequence ID" value="GGB60932.1"/>
    <property type="molecule type" value="Genomic_DNA"/>
</dbReference>
<dbReference type="Proteomes" id="UP000603352">
    <property type="component" value="Unassembled WGS sequence"/>
</dbReference>
<evidence type="ECO:0000313" key="3">
    <source>
        <dbReference type="Proteomes" id="UP000603352"/>
    </source>
</evidence>
<dbReference type="RefSeq" id="WP_188582588.1">
    <property type="nucleotide sequence ID" value="NZ_BMDZ01000098.1"/>
</dbReference>
<protein>
    <submittedName>
        <fullName evidence="2">Amidase</fullName>
    </submittedName>
</protein>
<evidence type="ECO:0000313" key="2">
    <source>
        <dbReference type="EMBL" id="GGB60932.1"/>
    </source>
</evidence>
<comment type="caution">
    <text evidence="2">The sequence shown here is derived from an EMBL/GenBank/DDBJ whole genome shotgun (WGS) entry which is preliminary data.</text>
</comment>
<dbReference type="InterPro" id="IPR000120">
    <property type="entry name" value="Amidase"/>
</dbReference>
<dbReference type="SUPFAM" id="SSF75304">
    <property type="entry name" value="Amidase signature (AS) enzymes"/>
    <property type="match status" value="1"/>
</dbReference>
<accession>A0ABQ1J9L4</accession>
<reference evidence="3" key="1">
    <citation type="journal article" date="2019" name="Int. J. Syst. Evol. Microbiol.">
        <title>The Global Catalogue of Microorganisms (GCM) 10K type strain sequencing project: providing services to taxonomists for standard genome sequencing and annotation.</title>
        <authorList>
            <consortium name="The Broad Institute Genomics Platform"/>
            <consortium name="The Broad Institute Genome Sequencing Center for Infectious Disease"/>
            <person name="Wu L."/>
            <person name="Ma J."/>
        </authorList>
    </citation>
    <scope>NUCLEOTIDE SEQUENCE [LARGE SCALE GENOMIC DNA]</scope>
    <source>
        <strain evidence="3">CGMCC 1.10188</strain>
    </source>
</reference>
<sequence length="479" mass="50637">MDELIKATARDLVARLARGDVAPGDLLDALERRIDAVDGAVNAVVTRAFDQARDAARHWMPTTDRRRQPGRLHGLPVAIKDLTATAGIRTTYGSPVFADHVPEVSDTVVARLQNRGGIVYAKTNTPEFGAGAQTFNEVFGTTRNPWHTDYTPGGSSGGSAVALATGCAWMAQGSDLGGSLRIPAAFTGVVGLRPTPGRVPRGPSVAAFSTLDVDGPMARNVADLGLMLDAMAGLYPGDPLSREAEPGAFEAAATSPMRPRRVAVSVDLGIVPVASSVRDAFARAVDRLAAEGVEIVPLDTDFSAAESSFKALRAGLMATIHEELLTRHRARLKPDLVWNIEHGLGLTAAVLGRGERDRAAMTHGLLRTLADVDLVLTPTVLTPPFPHVIRSLDEIEGHRFETYVSWLALTFAITLTGTPALSLPAGMMPVGPAGGGAPVDLPFGLQVIGRPADEAGLLARAAWMESLFTPRHLVPIDPR</sequence>
<dbReference type="Pfam" id="PF01425">
    <property type="entry name" value="Amidase"/>
    <property type="match status" value="1"/>
</dbReference>
<proteinExistence type="predicted"/>
<keyword evidence="3" id="KW-1185">Reference proteome</keyword>
<dbReference type="InterPro" id="IPR036928">
    <property type="entry name" value="AS_sf"/>
</dbReference>
<dbReference type="InterPro" id="IPR020556">
    <property type="entry name" value="Amidase_CS"/>
</dbReference>